<comment type="caution">
    <text evidence="1">The sequence shown here is derived from an EMBL/GenBank/DDBJ whole genome shotgun (WGS) entry which is preliminary data.</text>
</comment>
<reference evidence="1 2" key="1">
    <citation type="journal article" date="2018" name="Front. Plant Sci.">
        <title>Red Clover (Trifolium pratense) and Zigzag Clover (T. medium) - A Picture of Genomic Similarities and Differences.</title>
        <authorList>
            <person name="Dluhosova J."/>
            <person name="Istvanek J."/>
            <person name="Nedelnik J."/>
            <person name="Repkova J."/>
        </authorList>
    </citation>
    <scope>NUCLEOTIDE SEQUENCE [LARGE SCALE GENOMIC DNA]</scope>
    <source>
        <strain evidence="2">cv. 10/8</strain>
        <tissue evidence="1">Leaf</tissue>
    </source>
</reference>
<evidence type="ECO:0000313" key="1">
    <source>
        <dbReference type="EMBL" id="MCI73543.1"/>
    </source>
</evidence>
<sequence>MEVGRVCGRYEHNQMLNIYCGEYVVTAFQQDVDFVNTMSRVR</sequence>
<proteinExistence type="predicted"/>
<protein>
    <submittedName>
        <fullName evidence="1">Uncharacterized protein</fullName>
    </submittedName>
</protein>
<dbReference type="Proteomes" id="UP000265520">
    <property type="component" value="Unassembled WGS sequence"/>
</dbReference>
<organism evidence="1 2">
    <name type="scientific">Trifolium medium</name>
    <dbReference type="NCBI Taxonomy" id="97028"/>
    <lineage>
        <taxon>Eukaryota</taxon>
        <taxon>Viridiplantae</taxon>
        <taxon>Streptophyta</taxon>
        <taxon>Embryophyta</taxon>
        <taxon>Tracheophyta</taxon>
        <taxon>Spermatophyta</taxon>
        <taxon>Magnoliopsida</taxon>
        <taxon>eudicotyledons</taxon>
        <taxon>Gunneridae</taxon>
        <taxon>Pentapetalae</taxon>
        <taxon>rosids</taxon>
        <taxon>fabids</taxon>
        <taxon>Fabales</taxon>
        <taxon>Fabaceae</taxon>
        <taxon>Papilionoideae</taxon>
        <taxon>50 kb inversion clade</taxon>
        <taxon>NPAAA clade</taxon>
        <taxon>Hologalegina</taxon>
        <taxon>IRL clade</taxon>
        <taxon>Trifolieae</taxon>
        <taxon>Trifolium</taxon>
    </lineage>
</organism>
<accession>A0A392UIT5</accession>
<dbReference type="EMBL" id="LXQA010840866">
    <property type="protein sequence ID" value="MCI73543.1"/>
    <property type="molecule type" value="Genomic_DNA"/>
</dbReference>
<feature type="non-terminal residue" evidence="1">
    <location>
        <position position="42"/>
    </location>
</feature>
<evidence type="ECO:0000313" key="2">
    <source>
        <dbReference type="Proteomes" id="UP000265520"/>
    </source>
</evidence>
<keyword evidence="2" id="KW-1185">Reference proteome</keyword>
<name>A0A392UIT5_9FABA</name>
<dbReference type="AlphaFoldDB" id="A0A392UIT5"/>